<evidence type="ECO:0000256" key="4">
    <source>
        <dbReference type="ARBA" id="ARBA00022692"/>
    </source>
</evidence>
<dbReference type="GO" id="GO:0022857">
    <property type="term" value="F:transmembrane transporter activity"/>
    <property type="evidence" value="ECO:0007669"/>
    <property type="project" value="InterPro"/>
</dbReference>
<evidence type="ECO:0000256" key="6">
    <source>
        <dbReference type="ARBA" id="ARBA00023136"/>
    </source>
</evidence>
<dbReference type="Pfam" id="PF07690">
    <property type="entry name" value="MFS_1"/>
    <property type="match status" value="1"/>
</dbReference>
<dbReference type="OMA" id="SWHETNL"/>
<dbReference type="InterPro" id="IPR011701">
    <property type="entry name" value="MFS"/>
</dbReference>
<feature type="transmembrane region" description="Helical" evidence="7">
    <location>
        <begin position="142"/>
        <end position="164"/>
    </location>
</feature>
<feature type="domain" description="Major facilitator superfamily (MFS) profile" evidence="8">
    <location>
        <begin position="1"/>
        <end position="417"/>
    </location>
</feature>
<feature type="transmembrane region" description="Helical" evidence="7">
    <location>
        <begin position="265"/>
        <end position="285"/>
    </location>
</feature>
<dbReference type="GO" id="GO:0012505">
    <property type="term" value="C:endomembrane system"/>
    <property type="evidence" value="ECO:0007669"/>
    <property type="project" value="UniProtKB-SubCell"/>
</dbReference>
<evidence type="ECO:0000256" key="5">
    <source>
        <dbReference type="ARBA" id="ARBA00022989"/>
    </source>
</evidence>
<dbReference type="Proteomes" id="UP000688137">
    <property type="component" value="Unassembled WGS sequence"/>
</dbReference>
<dbReference type="EMBL" id="CAJJDM010000123">
    <property type="protein sequence ID" value="CAD8103299.1"/>
    <property type="molecule type" value="Genomic_DNA"/>
</dbReference>
<dbReference type="PROSITE" id="PS50850">
    <property type="entry name" value="MFS"/>
    <property type="match status" value="1"/>
</dbReference>
<comment type="subcellular location">
    <subcellularLocation>
        <location evidence="1">Endomembrane system</location>
        <topology evidence="1">Multi-pass membrane protein</topology>
    </subcellularLocation>
</comment>
<sequence length="443" mass="50862">MVKALSWHETNLRWFVLCLIGVYPLAQFLIAEFPALLGEQIKNYFQVTQEDVNYLLLFESLPNMIMTLVGGLIIDAFGVRRSYVLFGIVVILGQFLCLISVFLQSFKLMIIGRFVFGIFESSGCVAESYYINKWFKDKENSFAYGIDTALCRIGSITASILYPFLYSASDNDLSRCLLMCFKIAIFSFITILILTQIDRFSDMRDKVEDQKLESIDLRQIKNFSLEFYITLISCATCYSVFFIFSYNSVEMFKQNFKLDQNTANILFSIPYYLSALLSPIVGYYLQRIGRNIEILIIACSCQLLTLTMFQMLPEFDSPCLIFPLIGSILNGLFFGIYFAVMWPYIPNIVPSHMVATGFGLIYSCINLELTCFSYIVANILRVENYENYLKMNSLLLLLSFIGFISLIYLLFSNQSKQRNSNHSQSNETDSTIQIELMVLCKQT</sequence>
<feature type="transmembrane region" description="Helical" evidence="7">
    <location>
        <begin position="392"/>
        <end position="411"/>
    </location>
</feature>
<feature type="transmembrane region" description="Helical" evidence="7">
    <location>
        <begin position="54"/>
        <end position="74"/>
    </location>
</feature>
<accession>A0A8S1PK31</accession>
<feature type="transmembrane region" description="Helical" evidence="7">
    <location>
        <begin position="83"/>
        <end position="104"/>
    </location>
</feature>
<keyword evidence="4 7" id="KW-0812">Transmembrane</keyword>
<dbReference type="PANTHER" id="PTHR23512:SF3">
    <property type="entry name" value="MAJOR FACILITATOR SUPERFAMILY DOMAIN-CONTAINING PROTEIN 1"/>
    <property type="match status" value="1"/>
</dbReference>
<keyword evidence="6 7" id="KW-0472">Membrane</keyword>
<evidence type="ECO:0000259" key="8">
    <source>
        <dbReference type="PROSITE" id="PS50850"/>
    </source>
</evidence>
<feature type="transmembrane region" description="Helical" evidence="7">
    <location>
        <begin position="176"/>
        <end position="194"/>
    </location>
</feature>
<name>A0A8S1PK31_PARPR</name>
<comment type="similarity">
    <text evidence="2">Belongs to the major facilitator superfamily.</text>
</comment>
<keyword evidence="10" id="KW-1185">Reference proteome</keyword>
<evidence type="ECO:0000313" key="10">
    <source>
        <dbReference type="Proteomes" id="UP000688137"/>
    </source>
</evidence>
<protein>
    <recommendedName>
        <fullName evidence="8">Major facilitator superfamily (MFS) profile domain-containing protein</fullName>
    </recommendedName>
</protein>
<reference evidence="9" key="1">
    <citation type="submission" date="2021-01" db="EMBL/GenBank/DDBJ databases">
        <authorList>
            <consortium name="Genoscope - CEA"/>
            <person name="William W."/>
        </authorList>
    </citation>
    <scope>NUCLEOTIDE SEQUENCE</scope>
</reference>
<evidence type="ECO:0000313" key="9">
    <source>
        <dbReference type="EMBL" id="CAD8103299.1"/>
    </source>
</evidence>
<feature type="transmembrane region" description="Helical" evidence="7">
    <location>
        <begin position="292"/>
        <end position="312"/>
    </location>
</feature>
<feature type="transmembrane region" description="Helical" evidence="7">
    <location>
        <begin position="227"/>
        <end position="245"/>
    </location>
</feature>
<comment type="caution">
    <text evidence="9">The sequence shown here is derived from an EMBL/GenBank/DDBJ whole genome shotgun (WGS) entry which is preliminary data.</text>
</comment>
<gene>
    <name evidence="9" type="ORF">PPRIM_AZ9-3.1.T1200145</name>
</gene>
<keyword evidence="3" id="KW-0813">Transport</keyword>
<feature type="transmembrane region" description="Helical" evidence="7">
    <location>
        <begin position="110"/>
        <end position="130"/>
    </location>
</feature>
<feature type="transmembrane region" description="Helical" evidence="7">
    <location>
        <begin position="357"/>
        <end position="380"/>
    </location>
</feature>
<evidence type="ECO:0000256" key="2">
    <source>
        <dbReference type="ARBA" id="ARBA00008335"/>
    </source>
</evidence>
<proteinExistence type="inferred from homology"/>
<dbReference type="InterPro" id="IPR020846">
    <property type="entry name" value="MFS_dom"/>
</dbReference>
<feature type="transmembrane region" description="Helical" evidence="7">
    <location>
        <begin position="324"/>
        <end position="345"/>
    </location>
</feature>
<evidence type="ECO:0000256" key="7">
    <source>
        <dbReference type="SAM" id="Phobius"/>
    </source>
</evidence>
<dbReference type="InterPro" id="IPR052187">
    <property type="entry name" value="MFSD1"/>
</dbReference>
<dbReference type="PANTHER" id="PTHR23512">
    <property type="entry name" value="MAJOR FACILITATOR SUPERFAMILY DOMAIN-CONTAINING PROTEIN 1"/>
    <property type="match status" value="1"/>
</dbReference>
<dbReference type="AlphaFoldDB" id="A0A8S1PK31"/>
<evidence type="ECO:0000256" key="3">
    <source>
        <dbReference type="ARBA" id="ARBA00022448"/>
    </source>
</evidence>
<organism evidence="9 10">
    <name type="scientific">Paramecium primaurelia</name>
    <dbReference type="NCBI Taxonomy" id="5886"/>
    <lineage>
        <taxon>Eukaryota</taxon>
        <taxon>Sar</taxon>
        <taxon>Alveolata</taxon>
        <taxon>Ciliophora</taxon>
        <taxon>Intramacronucleata</taxon>
        <taxon>Oligohymenophorea</taxon>
        <taxon>Peniculida</taxon>
        <taxon>Parameciidae</taxon>
        <taxon>Paramecium</taxon>
    </lineage>
</organism>
<evidence type="ECO:0000256" key="1">
    <source>
        <dbReference type="ARBA" id="ARBA00004127"/>
    </source>
</evidence>
<keyword evidence="5 7" id="KW-1133">Transmembrane helix</keyword>
<feature type="transmembrane region" description="Helical" evidence="7">
    <location>
        <begin position="12"/>
        <end position="34"/>
    </location>
</feature>